<dbReference type="PANTHER" id="PTHR11487:SF0">
    <property type="entry name" value="S-ACYL FATTY ACID SYNTHASE THIOESTERASE, MEDIUM CHAIN"/>
    <property type="match status" value="1"/>
</dbReference>
<dbReference type="Gene3D" id="3.40.50.1820">
    <property type="entry name" value="alpha/beta hydrolase"/>
    <property type="match status" value="1"/>
</dbReference>
<dbReference type="InterPro" id="IPR029058">
    <property type="entry name" value="AB_hydrolase_fold"/>
</dbReference>
<accession>A0A3S4U1H6</accession>
<dbReference type="RefSeq" id="WP_061787912.1">
    <property type="nucleotide sequence ID" value="NZ_LR134406.1"/>
</dbReference>
<dbReference type="EMBL" id="LR134406">
    <property type="protein sequence ID" value="VEH70965.1"/>
    <property type="molecule type" value="Genomic_DNA"/>
</dbReference>
<dbReference type="AlphaFoldDB" id="A0A3S4U1H6"/>
<evidence type="ECO:0000313" key="4">
    <source>
        <dbReference type="Proteomes" id="UP000273044"/>
    </source>
</evidence>
<dbReference type="GO" id="GO:0008610">
    <property type="term" value="P:lipid biosynthetic process"/>
    <property type="evidence" value="ECO:0007669"/>
    <property type="project" value="TreeGrafter"/>
</dbReference>
<dbReference type="Proteomes" id="UP000273044">
    <property type="component" value="Chromosome"/>
</dbReference>
<dbReference type="GeneID" id="64407715"/>
<dbReference type="GO" id="GO:0016787">
    <property type="term" value="F:hydrolase activity"/>
    <property type="evidence" value="ECO:0007669"/>
    <property type="project" value="UniProtKB-KW"/>
</dbReference>
<keyword evidence="4" id="KW-1185">Reference proteome</keyword>
<organism evidence="3 4">
    <name type="scientific">Arachnia propionica</name>
    <dbReference type="NCBI Taxonomy" id="1750"/>
    <lineage>
        <taxon>Bacteria</taxon>
        <taxon>Bacillati</taxon>
        <taxon>Actinomycetota</taxon>
        <taxon>Actinomycetes</taxon>
        <taxon>Propionibacteriales</taxon>
        <taxon>Propionibacteriaceae</taxon>
        <taxon>Arachnia</taxon>
    </lineage>
</organism>
<dbReference type="InterPro" id="IPR012223">
    <property type="entry name" value="TEII"/>
</dbReference>
<evidence type="ECO:0000256" key="1">
    <source>
        <dbReference type="ARBA" id="ARBA00007169"/>
    </source>
</evidence>
<protein>
    <submittedName>
        <fullName evidence="3">Surfactin synthase thioesterase subunit</fullName>
        <ecNumber evidence="3">3.1.2.-</ecNumber>
    </submittedName>
</protein>
<sequence length="242" mass="26922">MDSTFWNLRHSETGRQLIMFPFLGGFGASYNRLISDLDGGWDVWTANPPGHGPSPVPPLTDLASLRTHYLDALRDILKPDAVFCGHSMGSVVAYHLLACMHRLPAFADRMPSDLVLSGSCAPHHLPMAGKADLADTDLVLHLASFGAIPDEVVKDKSLMDLFVPAFRADYKVLEEMRTTPTENLPIRARLVFGGRDPQIPEDTPAAWQKYFASPVKTHVLEREEHMFVLHTTEALNQILNRI</sequence>
<keyword evidence="3" id="KW-0378">Hydrolase</keyword>
<dbReference type="InterPro" id="IPR001031">
    <property type="entry name" value="Thioesterase"/>
</dbReference>
<dbReference type="Pfam" id="PF00975">
    <property type="entry name" value="Thioesterase"/>
    <property type="match status" value="1"/>
</dbReference>
<name>A0A3S4U1H6_9ACTN</name>
<dbReference type="SUPFAM" id="SSF53474">
    <property type="entry name" value="alpha/beta-Hydrolases"/>
    <property type="match status" value="1"/>
</dbReference>
<reference evidence="3 4" key="1">
    <citation type="submission" date="2018-12" db="EMBL/GenBank/DDBJ databases">
        <authorList>
            <consortium name="Pathogen Informatics"/>
        </authorList>
    </citation>
    <scope>NUCLEOTIDE SEQUENCE [LARGE SCALE GENOMIC DNA]</scope>
    <source>
        <strain evidence="3 4">NCTC12967</strain>
    </source>
</reference>
<dbReference type="EC" id="3.1.2.-" evidence="3"/>
<proteinExistence type="inferred from homology"/>
<dbReference type="PANTHER" id="PTHR11487">
    <property type="entry name" value="THIOESTERASE"/>
    <property type="match status" value="1"/>
</dbReference>
<evidence type="ECO:0000313" key="3">
    <source>
        <dbReference type="EMBL" id="VEH70965.1"/>
    </source>
</evidence>
<feature type="domain" description="Thioesterase" evidence="2">
    <location>
        <begin position="15"/>
        <end position="238"/>
    </location>
</feature>
<evidence type="ECO:0000259" key="2">
    <source>
        <dbReference type="Pfam" id="PF00975"/>
    </source>
</evidence>
<gene>
    <name evidence="3" type="primary">srfAD_1</name>
    <name evidence="3" type="ORF">NCTC12967_02274</name>
</gene>
<comment type="similarity">
    <text evidence="1">Belongs to the thioesterase family.</text>
</comment>